<keyword evidence="2" id="KW-1133">Transmembrane helix</keyword>
<evidence type="ECO:0000256" key="1">
    <source>
        <dbReference type="ARBA" id="ARBA00004141"/>
    </source>
</evidence>
<feature type="transmembrane region" description="Helical" evidence="2">
    <location>
        <begin position="165"/>
        <end position="188"/>
    </location>
</feature>
<feature type="transmembrane region" description="Helical" evidence="2">
    <location>
        <begin position="200"/>
        <end position="217"/>
    </location>
</feature>
<dbReference type="WBParaSite" id="Pan_g7686.t1">
    <property type="protein sequence ID" value="Pan_g7686.t1"/>
    <property type="gene ID" value="Pan_g7686"/>
</dbReference>
<dbReference type="Gene3D" id="1.20.1250.20">
    <property type="entry name" value="MFS general substrate transporter like domains"/>
    <property type="match status" value="2"/>
</dbReference>
<comment type="subcellular location">
    <subcellularLocation>
        <location evidence="1">Membrane</location>
        <topology evidence="1">Multi-pass membrane protein</topology>
    </subcellularLocation>
</comment>
<feature type="transmembrane region" description="Helical" evidence="2">
    <location>
        <begin position="297"/>
        <end position="317"/>
    </location>
</feature>
<dbReference type="SUPFAM" id="SSF103473">
    <property type="entry name" value="MFS general substrate transporter"/>
    <property type="match status" value="1"/>
</dbReference>
<dbReference type="Proteomes" id="UP000492821">
    <property type="component" value="Unassembled WGS sequence"/>
</dbReference>
<evidence type="ECO:0000313" key="4">
    <source>
        <dbReference type="Proteomes" id="UP000492821"/>
    </source>
</evidence>
<feature type="transmembrane region" description="Helical" evidence="2">
    <location>
        <begin position="229"/>
        <end position="252"/>
    </location>
</feature>
<evidence type="ECO:0000313" key="5">
    <source>
        <dbReference type="WBParaSite" id="Pan_g7686.t1"/>
    </source>
</evidence>
<keyword evidence="2" id="KW-0472">Membrane</keyword>
<dbReference type="AlphaFoldDB" id="A0A7E5A1A0"/>
<dbReference type="InterPro" id="IPR011701">
    <property type="entry name" value="MFS"/>
</dbReference>
<organism evidence="4 5">
    <name type="scientific">Panagrellus redivivus</name>
    <name type="common">Microworm</name>
    <dbReference type="NCBI Taxonomy" id="6233"/>
    <lineage>
        <taxon>Eukaryota</taxon>
        <taxon>Metazoa</taxon>
        <taxon>Ecdysozoa</taxon>
        <taxon>Nematoda</taxon>
        <taxon>Chromadorea</taxon>
        <taxon>Rhabditida</taxon>
        <taxon>Tylenchina</taxon>
        <taxon>Panagrolaimomorpha</taxon>
        <taxon>Panagrolaimoidea</taxon>
        <taxon>Panagrolaimidae</taxon>
        <taxon>Panagrellus</taxon>
    </lineage>
</organism>
<reference evidence="5" key="2">
    <citation type="submission" date="2020-10" db="UniProtKB">
        <authorList>
            <consortium name="WormBaseParasite"/>
        </authorList>
    </citation>
    <scope>IDENTIFICATION</scope>
</reference>
<keyword evidence="4" id="KW-1185">Reference proteome</keyword>
<dbReference type="PANTHER" id="PTHR45757">
    <property type="entry name" value="PROTEIN CBG23364-RELATED"/>
    <property type="match status" value="1"/>
</dbReference>
<dbReference type="InterPro" id="IPR020846">
    <property type="entry name" value="MFS_dom"/>
</dbReference>
<feature type="transmembrane region" description="Helical" evidence="2">
    <location>
        <begin position="114"/>
        <end position="135"/>
    </location>
</feature>
<dbReference type="PANTHER" id="PTHR45757:SF23">
    <property type="entry name" value="MAJOR FACILITATOR SUPERFAMILY (MFS) PROFILE DOMAIN-CONTAINING PROTEIN"/>
    <property type="match status" value="1"/>
</dbReference>
<dbReference type="PROSITE" id="PS50850">
    <property type="entry name" value="MFS"/>
    <property type="match status" value="1"/>
</dbReference>
<name>A0A7E5A1A0_PANRE</name>
<dbReference type="GO" id="GO:0022857">
    <property type="term" value="F:transmembrane transporter activity"/>
    <property type="evidence" value="ECO:0007669"/>
    <property type="project" value="InterPro"/>
</dbReference>
<dbReference type="InterPro" id="IPR036259">
    <property type="entry name" value="MFS_trans_sf"/>
</dbReference>
<proteinExistence type="predicted"/>
<feature type="transmembrane region" description="Helical" evidence="2">
    <location>
        <begin position="53"/>
        <end position="75"/>
    </location>
</feature>
<feature type="domain" description="Major facilitator superfamily (MFS) profile" evidence="3">
    <location>
        <begin position="60"/>
        <end position="487"/>
    </location>
</feature>
<accession>A0A7E5A1A0</accession>
<feature type="transmembrane region" description="Helical" evidence="2">
    <location>
        <begin position="428"/>
        <end position="449"/>
    </location>
</feature>
<sequence length="529" mass="57449">MELYVNVWVMSEAMDAEKGEKVDGKIDLKALGTVVEPPKPETVMGRMMTRGRFALALLTLLCLTSIWSNIIAFNFCLVCLASDEESESKPEPTEEVTTHHEYKTIKFSETEKTILTSILAATALVANFITAPLMTRFGARRVFTIAGITSAMATVFLPISMHRSFAATAILRALQGAAFSANFPLIGVFASRWSYYKQNGLAVSSLVAFVQLSPTLSDPISGALCQGNLGWTSILYGHAIVGFVIFLVWGAVYRNTPAKHPFISAYEKYKVTVQKPVASKAEAAEIPYVKILKTRSVWAIWLASIGNFFCVNVIFLFSPNYLNHVLKMNVSSTGASSAVPAILQFLVKVGAGAISDKLHFIPNTHRLRIFNTIAFLGSAGCFIPLAFISGHGSSTLCFILLSAATGFLGCATGGFFKAGPMVARQYSQFVTGNIACGVDITMIIVPFVIGSVAPQNTAEEWKFVFLIIAAILVITNVIFCLMCSAEPAEWTLTKTDLQKGKEISLQLPKAGWMGDKVAPEVADVKHQQF</sequence>
<keyword evidence="2" id="KW-0812">Transmembrane</keyword>
<reference evidence="4" key="1">
    <citation type="journal article" date="2013" name="Genetics">
        <title>The draft genome and transcriptome of Panagrellus redivivus are shaped by the harsh demands of a free-living lifestyle.</title>
        <authorList>
            <person name="Srinivasan J."/>
            <person name="Dillman A.R."/>
            <person name="Macchietto M.G."/>
            <person name="Heikkinen L."/>
            <person name="Lakso M."/>
            <person name="Fracchia K.M."/>
            <person name="Antoshechkin I."/>
            <person name="Mortazavi A."/>
            <person name="Wong G."/>
            <person name="Sternberg P.W."/>
        </authorList>
    </citation>
    <scope>NUCLEOTIDE SEQUENCE [LARGE SCALE GENOMIC DNA]</scope>
    <source>
        <strain evidence="4">MT8872</strain>
    </source>
</reference>
<evidence type="ECO:0000256" key="2">
    <source>
        <dbReference type="SAM" id="Phobius"/>
    </source>
</evidence>
<dbReference type="GO" id="GO:0016020">
    <property type="term" value="C:membrane"/>
    <property type="evidence" value="ECO:0007669"/>
    <property type="project" value="UniProtKB-SubCell"/>
</dbReference>
<feature type="transmembrane region" description="Helical" evidence="2">
    <location>
        <begin position="337"/>
        <end position="355"/>
    </location>
</feature>
<dbReference type="Pfam" id="PF07690">
    <property type="entry name" value="MFS_1"/>
    <property type="match status" value="1"/>
</dbReference>
<protein>
    <submittedName>
        <fullName evidence="5">MFS domain-containing protein</fullName>
    </submittedName>
</protein>
<evidence type="ECO:0000259" key="3">
    <source>
        <dbReference type="PROSITE" id="PS50850"/>
    </source>
</evidence>
<feature type="transmembrane region" description="Helical" evidence="2">
    <location>
        <begin position="142"/>
        <end position="159"/>
    </location>
</feature>
<feature type="transmembrane region" description="Helical" evidence="2">
    <location>
        <begin position="367"/>
        <end position="387"/>
    </location>
</feature>
<feature type="transmembrane region" description="Helical" evidence="2">
    <location>
        <begin position="461"/>
        <end position="484"/>
    </location>
</feature>
<feature type="transmembrane region" description="Helical" evidence="2">
    <location>
        <begin position="393"/>
        <end position="416"/>
    </location>
</feature>